<evidence type="ECO:0000313" key="2">
    <source>
        <dbReference type="Proteomes" id="UP000789375"/>
    </source>
</evidence>
<reference evidence="1" key="1">
    <citation type="submission" date="2021-06" db="EMBL/GenBank/DDBJ databases">
        <authorList>
            <person name="Kallberg Y."/>
            <person name="Tangrot J."/>
            <person name="Rosling A."/>
        </authorList>
    </citation>
    <scope>NUCLEOTIDE SEQUENCE</scope>
    <source>
        <strain evidence="1">87-6 pot B 2015</strain>
    </source>
</reference>
<evidence type="ECO:0000313" key="1">
    <source>
        <dbReference type="EMBL" id="CAG8630021.1"/>
    </source>
</evidence>
<dbReference type="Proteomes" id="UP000789375">
    <property type="component" value="Unassembled WGS sequence"/>
</dbReference>
<proteinExistence type="predicted"/>
<name>A0A9N9GRT5_FUNMO</name>
<protein>
    <submittedName>
        <fullName evidence="1">12181_t:CDS:1</fullName>
    </submittedName>
</protein>
<dbReference type="EMBL" id="CAJVPP010003470">
    <property type="protein sequence ID" value="CAG8630021.1"/>
    <property type="molecule type" value="Genomic_DNA"/>
</dbReference>
<organism evidence="1 2">
    <name type="scientific">Funneliformis mosseae</name>
    <name type="common">Endomycorrhizal fungus</name>
    <name type="synonym">Glomus mosseae</name>
    <dbReference type="NCBI Taxonomy" id="27381"/>
    <lineage>
        <taxon>Eukaryota</taxon>
        <taxon>Fungi</taxon>
        <taxon>Fungi incertae sedis</taxon>
        <taxon>Mucoromycota</taxon>
        <taxon>Glomeromycotina</taxon>
        <taxon>Glomeromycetes</taxon>
        <taxon>Glomerales</taxon>
        <taxon>Glomeraceae</taxon>
        <taxon>Funneliformis</taxon>
    </lineage>
</organism>
<sequence length="49" mass="5491">QPLLGHLIIPQGQLSFIIYNVSESQSGQQLPLLGYQLPSPMHHISQLLR</sequence>
<comment type="caution">
    <text evidence="1">The sequence shown here is derived from an EMBL/GenBank/DDBJ whole genome shotgun (WGS) entry which is preliminary data.</text>
</comment>
<accession>A0A9N9GRT5</accession>
<gene>
    <name evidence="1" type="ORF">FMOSSE_LOCUS10436</name>
</gene>
<keyword evidence="2" id="KW-1185">Reference proteome</keyword>
<dbReference type="AlphaFoldDB" id="A0A9N9GRT5"/>
<feature type="non-terminal residue" evidence="1">
    <location>
        <position position="1"/>
    </location>
</feature>